<proteinExistence type="predicted"/>
<accession>A0ABW2A6W3</accession>
<dbReference type="EMBL" id="JBHSWE010000001">
    <property type="protein sequence ID" value="MFC6673271.1"/>
    <property type="molecule type" value="Genomic_DNA"/>
</dbReference>
<evidence type="ECO:0000313" key="2">
    <source>
        <dbReference type="Proteomes" id="UP001596422"/>
    </source>
</evidence>
<keyword evidence="2" id="KW-1185">Reference proteome</keyword>
<evidence type="ECO:0000313" key="1">
    <source>
        <dbReference type="EMBL" id="MFC6673271.1"/>
    </source>
</evidence>
<gene>
    <name evidence="1" type="ORF">ACFQDL_26670</name>
</gene>
<organism evidence="1 2">
    <name type="scientific">Marinobacterium aestuariivivens</name>
    <dbReference type="NCBI Taxonomy" id="1698799"/>
    <lineage>
        <taxon>Bacteria</taxon>
        <taxon>Pseudomonadati</taxon>
        <taxon>Pseudomonadota</taxon>
        <taxon>Gammaproteobacteria</taxon>
        <taxon>Oceanospirillales</taxon>
        <taxon>Oceanospirillaceae</taxon>
        <taxon>Marinobacterium</taxon>
    </lineage>
</organism>
<sequence length="140" mass="15925">MNTDILKAVAAIKQSVLSDWEQLSAAGQNYVYDDYVQTANDKVERVLHDTLMQMYDVYGTKYVVLQAFMQLDGLLSMELADILPARGDLEHLCFNELLHILLLNYIMDDLVAIGEDRRYFNADDEGMGSSHGMKPGQRHH</sequence>
<protein>
    <submittedName>
        <fullName evidence="1">Uncharacterized protein</fullName>
    </submittedName>
</protein>
<name>A0ABW2A6W3_9GAMM</name>
<dbReference type="RefSeq" id="WP_379911643.1">
    <property type="nucleotide sequence ID" value="NZ_JBHSWE010000001.1"/>
</dbReference>
<reference evidence="2" key="1">
    <citation type="journal article" date="2019" name="Int. J. Syst. Evol. Microbiol.">
        <title>The Global Catalogue of Microorganisms (GCM) 10K type strain sequencing project: providing services to taxonomists for standard genome sequencing and annotation.</title>
        <authorList>
            <consortium name="The Broad Institute Genomics Platform"/>
            <consortium name="The Broad Institute Genome Sequencing Center for Infectious Disease"/>
            <person name="Wu L."/>
            <person name="Ma J."/>
        </authorList>
    </citation>
    <scope>NUCLEOTIDE SEQUENCE [LARGE SCALE GENOMIC DNA]</scope>
    <source>
        <strain evidence="2">NBRC 111756</strain>
    </source>
</reference>
<comment type="caution">
    <text evidence="1">The sequence shown here is derived from an EMBL/GenBank/DDBJ whole genome shotgun (WGS) entry which is preliminary data.</text>
</comment>
<dbReference type="Proteomes" id="UP001596422">
    <property type="component" value="Unassembled WGS sequence"/>
</dbReference>